<sequence length="79" mass="9058">MKRSSRIANEWSVISTKHWIGGIECRSGNRRTLRRTSCRLTLVHSFSASFTDEMGKNSGPRKRAVKEESKLVKMRSLYG</sequence>
<gene>
    <name evidence="1" type="ORF">SK128_019202</name>
</gene>
<reference evidence="1 2" key="1">
    <citation type="submission" date="2023-11" db="EMBL/GenBank/DDBJ databases">
        <title>Halocaridina rubra genome assembly.</title>
        <authorList>
            <person name="Smith C."/>
        </authorList>
    </citation>
    <scope>NUCLEOTIDE SEQUENCE [LARGE SCALE GENOMIC DNA]</scope>
    <source>
        <strain evidence="1">EP-1</strain>
        <tissue evidence="1">Whole</tissue>
    </source>
</reference>
<name>A0AAN8X5U6_HALRR</name>
<dbReference type="EMBL" id="JAXCGZ010009549">
    <property type="protein sequence ID" value="KAK7076796.1"/>
    <property type="molecule type" value="Genomic_DNA"/>
</dbReference>
<evidence type="ECO:0000313" key="2">
    <source>
        <dbReference type="Proteomes" id="UP001381693"/>
    </source>
</evidence>
<evidence type="ECO:0000313" key="1">
    <source>
        <dbReference type="EMBL" id="KAK7076796.1"/>
    </source>
</evidence>
<dbReference type="Proteomes" id="UP001381693">
    <property type="component" value="Unassembled WGS sequence"/>
</dbReference>
<comment type="caution">
    <text evidence="1">The sequence shown here is derived from an EMBL/GenBank/DDBJ whole genome shotgun (WGS) entry which is preliminary data.</text>
</comment>
<keyword evidence="2" id="KW-1185">Reference proteome</keyword>
<protein>
    <submittedName>
        <fullName evidence="1">Uncharacterized protein</fullName>
    </submittedName>
</protein>
<dbReference type="AlphaFoldDB" id="A0AAN8X5U6"/>
<proteinExistence type="predicted"/>
<organism evidence="1 2">
    <name type="scientific">Halocaridina rubra</name>
    <name type="common">Hawaiian red shrimp</name>
    <dbReference type="NCBI Taxonomy" id="373956"/>
    <lineage>
        <taxon>Eukaryota</taxon>
        <taxon>Metazoa</taxon>
        <taxon>Ecdysozoa</taxon>
        <taxon>Arthropoda</taxon>
        <taxon>Crustacea</taxon>
        <taxon>Multicrustacea</taxon>
        <taxon>Malacostraca</taxon>
        <taxon>Eumalacostraca</taxon>
        <taxon>Eucarida</taxon>
        <taxon>Decapoda</taxon>
        <taxon>Pleocyemata</taxon>
        <taxon>Caridea</taxon>
        <taxon>Atyoidea</taxon>
        <taxon>Atyidae</taxon>
        <taxon>Halocaridina</taxon>
    </lineage>
</organism>
<accession>A0AAN8X5U6</accession>